<evidence type="ECO:0000313" key="5">
    <source>
        <dbReference type="EMBL" id="EKV57874.1"/>
    </source>
</evidence>
<comment type="caution">
    <text evidence="5">The sequence shown here is derived from an EMBL/GenBank/DDBJ whole genome shotgun (WGS) entry which is preliminary data.</text>
</comment>
<evidence type="ECO:0000256" key="3">
    <source>
        <dbReference type="ARBA" id="ARBA00022777"/>
    </source>
</evidence>
<evidence type="ECO:0000256" key="4">
    <source>
        <dbReference type="PIRNR" id="PIRNR006078"/>
    </source>
</evidence>
<evidence type="ECO:0000313" key="6">
    <source>
        <dbReference type="Proteomes" id="UP000011663"/>
    </source>
</evidence>
<dbReference type="InterPro" id="IPR004381">
    <property type="entry name" value="Glycerate_kinase"/>
</dbReference>
<evidence type="ECO:0000256" key="1">
    <source>
        <dbReference type="ARBA" id="ARBA00006284"/>
    </source>
</evidence>
<keyword evidence="3 4" id="KW-0418">Kinase</keyword>
<reference evidence="5 6" key="1">
    <citation type="submission" date="2012-07" db="EMBL/GenBank/DDBJ databases">
        <title>Genome sequence of Brachyspira sp. 30446, isolated from a pig with mucohaemorrhagic colitis.</title>
        <authorList>
            <person name="Rubin J.E."/>
            <person name="Fernando C."/>
            <person name="Harding J.C.S."/>
            <person name="Hill J.E."/>
        </authorList>
    </citation>
    <scope>NUCLEOTIDE SEQUENCE [LARGE SCALE GENOMIC DNA]</scope>
    <source>
        <strain evidence="5 6">30446</strain>
    </source>
</reference>
<dbReference type="NCBIfam" id="TIGR00045">
    <property type="entry name" value="glycerate kinase"/>
    <property type="match status" value="1"/>
</dbReference>
<dbReference type="PANTHER" id="PTHR21599">
    <property type="entry name" value="GLYCERATE KINASE"/>
    <property type="match status" value="1"/>
</dbReference>
<dbReference type="GO" id="GO:0008887">
    <property type="term" value="F:glycerate kinase activity"/>
    <property type="evidence" value="ECO:0007669"/>
    <property type="project" value="UniProtKB-UniRule"/>
</dbReference>
<proteinExistence type="inferred from homology"/>
<keyword evidence="2 4" id="KW-0808">Transferase</keyword>
<dbReference type="AlphaFoldDB" id="A0A2U4FE83"/>
<organism evidence="5 6">
    <name type="scientific">Brachyspira hampsonii 30446</name>
    <dbReference type="NCBI Taxonomy" id="1289135"/>
    <lineage>
        <taxon>Bacteria</taxon>
        <taxon>Pseudomonadati</taxon>
        <taxon>Spirochaetota</taxon>
        <taxon>Spirochaetia</taxon>
        <taxon>Brachyspirales</taxon>
        <taxon>Brachyspiraceae</taxon>
        <taxon>Brachyspira</taxon>
    </lineage>
</organism>
<dbReference type="PIRSF" id="PIRSF006078">
    <property type="entry name" value="GlxK"/>
    <property type="match status" value="1"/>
</dbReference>
<dbReference type="InterPro" id="IPR036129">
    <property type="entry name" value="Glycerate_kinase_sf"/>
</dbReference>
<protein>
    <submittedName>
        <fullName evidence="5">Glycerate kinase</fullName>
    </submittedName>
</protein>
<evidence type="ECO:0000256" key="2">
    <source>
        <dbReference type="ARBA" id="ARBA00022679"/>
    </source>
</evidence>
<accession>A0A2U4FE83</accession>
<dbReference type="GO" id="GO:0031388">
    <property type="term" value="P:organic acid phosphorylation"/>
    <property type="evidence" value="ECO:0007669"/>
    <property type="project" value="UniProtKB-UniRule"/>
</dbReference>
<dbReference type="SUPFAM" id="SSF110738">
    <property type="entry name" value="Glycerate kinase I"/>
    <property type="match status" value="1"/>
</dbReference>
<gene>
    <name evidence="5" type="ORF">A966_03126</name>
</gene>
<name>A0A2U4FE83_9SPIR</name>
<dbReference type="Proteomes" id="UP000011663">
    <property type="component" value="Unassembled WGS sequence"/>
</dbReference>
<dbReference type="Gene3D" id="3.40.50.10350">
    <property type="entry name" value="Glycerate kinase, domain 1"/>
    <property type="match status" value="1"/>
</dbReference>
<dbReference type="InterPro" id="IPR018193">
    <property type="entry name" value="Glyc_kinase_flavodox-like_fold"/>
</dbReference>
<dbReference type="STRING" id="1289135.A966_03126"/>
<dbReference type="Gene3D" id="3.90.1510.10">
    <property type="entry name" value="Glycerate kinase, domain 2"/>
    <property type="match status" value="1"/>
</dbReference>
<dbReference type="EMBL" id="ALNZ01000011">
    <property type="protein sequence ID" value="EKV57874.1"/>
    <property type="molecule type" value="Genomic_DNA"/>
</dbReference>
<dbReference type="Pfam" id="PF02595">
    <property type="entry name" value="Gly_kinase"/>
    <property type="match status" value="1"/>
</dbReference>
<dbReference type="PANTHER" id="PTHR21599:SF0">
    <property type="entry name" value="GLYCERATE KINASE"/>
    <property type="match status" value="1"/>
</dbReference>
<sequence>MNIKKIIIIPDSFKGSASSLEVCNYIEKGVLKVIKDADIKKIPVADGGEGTVQSILYAAGGHTKKINVRNPKGEIIEAQYGIINKDKAVIEMAEASGLTLINDKKREPLKYSTYGTGELIKDAINNNIKEILIGIGGSATNDCGIGMANALGYRFFDKNNNELEAVAQNMIKTAYIDNSNVDKRIFDIKITAACDVKNPLYGENGATAVYGKQKGVTNESFDILDNGLKNIAKIVKEQFGKEIDYIEGAGAAGGLGGGLIAFCNAQLKSGIDAVLDIIDFENKIKDASLIITGEGAIDGQTKEGKVPVGVAKRACNIPVIAIVGEIREGAEIVYDLGIKSIMPLCTKAMTLEESIANTSSLVENAAERALRFINIEF</sequence>
<dbReference type="InterPro" id="IPR018197">
    <property type="entry name" value="Glycerate_kinase_RE-like"/>
</dbReference>
<comment type="similarity">
    <text evidence="1 4">Belongs to the glycerate kinase type-1 family.</text>
</comment>